<dbReference type="PANTHER" id="PTHR45947:SF3">
    <property type="entry name" value="SULFOQUINOVOSYL TRANSFERASE SQD2"/>
    <property type="match status" value="1"/>
</dbReference>
<dbReference type="PANTHER" id="PTHR45947">
    <property type="entry name" value="SULFOQUINOVOSYL TRANSFERASE SQD2"/>
    <property type="match status" value="1"/>
</dbReference>
<evidence type="ECO:0000313" key="3">
    <source>
        <dbReference type="EMBL" id="WKN37167.1"/>
    </source>
</evidence>
<evidence type="ECO:0000259" key="2">
    <source>
        <dbReference type="Pfam" id="PF13439"/>
    </source>
</evidence>
<dbReference type="InterPro" id="IPR028098">
    <property type="entry name" value="Glyco_trans_4-like_N"/>
</dbReference>
<dbReference type="Pfam" id="PF13439">
    <property type="entry name" value="Glyco_transf_4"/>
    <property type="match status" value="1"/>
</dbReference>
<organism evidence="3">
    <name type="scientific">Roseihalotalea indica</name>
    <dbReference type="NCBI Taxonomy" id="2867963"/>
    <lineage>
        <taxon>Bacteria</taxon>
        <taxon>Pseudomonadati</taxon>
        <taxon>Bacteroidota</taxon>
        <taxon>Cytophagia</taxon>
        <taxon>Cytophagales</taxon>
        <taxon>Catalimonadaceae</taxon>
        <taxon>Roseihalotalea</taxon>
    </lineage>
</organism>
<protein>
    <submittedName>
        <fullName evidence="3">Glycosyltransferase family 4 protein</fullName>
    </submittedName>
</protein>
<dbReference type="EMBL" id="CP120682">
    <property type="protein sequence ID" value="WKN37167.1"/>
    <property type="molecule type" value="Genomic_DNA"/>
</dbReference>
<dbReference type="CDD" id="cd03801">
    <property type="entry name" value="GT4_PimA-like"/>
    <property type="match status" value="1"/>
</dbReference>
<dbReference type="InterPro" id="IPR001296">
    <property type="entry name" value="Glyco_trans_1"/>
</dbReference>
<evidence type="ECO:0000259" key="1">
    <source>
        <dbReference type="Pfam" id="PF00534"/>
    </source>
</evidence>
<dbReference type="Gene3D" id="3.40.50.2000">
    <property type="entry name" value="Glycogen Phosphorylase B"/>
    <property type="match status" value="2"/>
</dbReference>
<dbReference type="Pfam" id="PF00534">
    <property type="entry name" value="Glycos_transf_1"/>
    <property type="match status" value="1"/>
</dbReference>
<proteinExistence type="predicted"/>
<accession>A0AA49JIW3</accession>
<sequence>MPALKILHLSSEVSWRGGEQQMAYLIAELQQYSVEPLVACREDSAFAKFCRQQSWKYIPLPFRNSFDLKTALVIKQICKKEQIDLIHIHSGKSHGIAVLAATLGNRTPLILSRRVDFPVRQNWLTQWKYNHPQIKKIICVSKAIEEIVRASIEHPNRCTTVHSGVDSSRFIAPNGYLRRYFSIPEDNILIGNSSALANHKDYYTFVDTAALVTTQYPNATFFIIGDGPEKQNIQYYISQKNMEKQVRMTGFLANIEEVLPELDIFLMTSQTEGLGTSILDAFACRIPVVSTNAGGIPEMVKHESTGLLAPVKDPEKLAQNILRLIHHPPLQRQLTDQAYQILQDQFTFQRMANKTWDIYCEIVSGNN</sequence>
<name>A0AA49JIW3_9BACT</name>
<feature type="domain" description="Glycosyltransferase subfamily 4-like N-terminal" evidence="2">
    <location>
        <begin position="16"/>
        <end position="169"/>
    </location>
</feature>
<reference evidence="3" key="2">
    <citation type="journal article" date="2024" name="Antonie Van Leeuwenhoek">
        <title>Roseihalotalea indica gen. nov., sp. nov., a halophilic Bacteroidetes from mesopelagic Southwest Indian Ocean with higher carbohydrate metabolic potential.</title>
        <authorList>
            <person name="Chen B."/>
            <person name="Zhang M."/>
            <person name="Lin D."/>
            <person name="Ye J."/>
            <person name="Tang K."/>
        </authorList>
    </citation>
    <scope>NUCLEOTIDE SEQUENCE</scope>
    <source>
        <strain evidence="3">TK19036</strain>
    </source>
</reference>
<gene>
    <name evidence="3" type="ORF">K4G66_00405</name>
</gene>
<dbReference type="SUPFAM" id="SSF53756">
    <property type="entry name" value="UDP-Glycosyltransferase/glycogen phosphorylase"/>
    <property type="match status" value="1"/>
</dbReference>
<reference evidence="3" key="1">
    <citation type="journal article" date="2023" name="Comput. Struct. Biotechnol. J.">
        <title>Discovery of a novel marine Bacteroidetes with a rich repertoire of carbohydrate-active enzymes.</title>
        <authorList>
            <person name="Chen B."/>
            <person name="Liu G."/>
            <person name="Chen Q."/>
            <person name="Wang H."/>
            <person name="Liu L."/>
            <person name="Tang K."/>
        </authorList>
    </citation>
    <scope>NUCLEOTIDE SEQUENCE</scope>
    <source>
        <strain evidence="3">TK19036</strain>
    </source>
</reference>
<dbReference type="AlphaFoldDB" id="A0AA49JIW3"/>
<dbReference type="GO" id="GO:0016757">
    <property type="term" value="F:glycosyltransferase activity"/>
    <property type="evidence" value="ECO:0007669"/>
    <property type="project" value="InterPro"/>
</dbReference>
<feature type="domain" description="Glycosyl transferase family 1" evidence="1">
    <location>
        <begin position="182"/>
        <end position="340"/>
    </location>
</feature>
<dbReference type="InterPro" id="IPR050194">
    <property type="entry name" value="Glycosyltransferase_grp1"/>
</dbReference>